<dbReference type="Proteomes" id="UP000485569">
    <property type="component" value="Unassembled WGS sequence"/>
</dbReference>
<protein>
    <submittedName>
        <fullName evidence="1">Pyridoxamine 5'-phosphate oxidase</fullName>
    </submittedName>
</protein>
<gene>
    <name evidence="1" type="ORF">BWY41_02086</name>
</gene>
<sequence length="150" mass="17406">MAKKWLTREDSIQYLNEAFYGHLATTSNNQPYLVPVNYVYHQNHLYIHSALQGQKLENIRKNSRICFEVSHPIQFLPGKKPCQFGVHYWSVLVFGQANILDDLNLKNEALNLFIKKYSRDDYLNPMDPDDLQNVAIIDIHIETISGKANN</sequence>
<dbReference type="InterPro" id="IPR024747">
    <property type="entry name" value="Pyridox_Oxase-rel"/>
</dbReference>
<accession>A0A1V5SJC1</accession>
<evidence type="ECO:0000313" key="1">
    <source>
        <dbReference type="EMBL" id="OQA54434.1"/>
    </source>
</evidence>
<name>A0A1V5SJC1_9BACT</name>
<reference evidence="1" key="1">
    <citation type="submission" date="2017-02" db="EMBL/GenBank/DDBJ databases">
        <title>Delving into the versatile metabolic prowess of the omnipresent phylum Bacteroidetes.</title>
        <authorList>
            <person name="Nobu M.K."/>
            <person name="Mei R."/>
            <person name="Narihiro T."/>
            <person name="Kuroda K."/>
            <person name="Liu W.-T."/>
        </authorList>
    </citation>
    <scope>NUCLEOTIDE SEQUENCE</scope>
    <source>
        <strain evidence="1">ADurb.Bin276</strain>
    </source>
</reference>
<dbReference type="InterPro" id="IPR012349">
    <property type="entry name" value="Split_barrel_FMN-bd"/>
</dbReference>
<dbReference type="PANTHER" id="PTHR34071:SF2">
    <property type="entry name" value="FLAVIN-NUCLEOTIDE-BINDING PROTEIN"/>
    <property type="match status" value="1"/>
</dbReference>
<comment type="caution">
    <text evidence="1">The sequence shown here is derived from an EMBL/GenBank/DDBJ whole genome shotgun (WGS) entry which is preliminary data.</text>
</comment>
<organism evidence="1">
    <name type="scientific">Candidatus Atribacter allofermentans</name>
    <dbReference type="NCBI Taxonomy" id="1852833"/>
    <lineage>
        <taxon>Bacteria</taxon>
        <taxon>Pseudomonadati</taxon>
        <taxon>Atribacterota</taxon>
        <taxon>Atribacteria</taxon>
        <taxon>Atribacterales</taxon>
        <taxon>Atribacteraceae</taxon>
        <taxon>Atribacter</taxon>
    </lineage>
</organism>
<dbReference type="SUPFAM" id="SSF50475">
    <property type="entry name" value="FMN-binding split barrel"/>
    <property type="match status" value="1"/>
</dbReference>
<dbReference type="Gene3D" id="2.30.110.10">
    <property type="entry name" value="Electron Transport, Fmn-binding Protein, Chain A"/>
    <property type="match status" value="1"/>
</dbReference>
<proteinExistence type="predicted"/>
<dbReference type="Pfam" id="PF12900">
    <property type="entry name" value="Pyridox_ox_2"/>
    <property type="match status" value="1"/>
</dbReference>
<dbReference type="EMBL" id="MWBQ01000212">
    <property type="protein sequence ID" value="OQA54434.1"/>
    <property type="molecule type" value="Genomic_DNA"/>
</dbReference>
<dbReference type="PANTHER" id="PTHR34071">
    <property type="entry name" value="5-NITROIMIDAZOLE ANTIBIOTICS RESISTANCE PROTEIN, NIMA-FAMILY-RELATED PROTEIN-RELATED"/>
    <property type="match status" value="1"/>
</dbReference>
<dbReference type="AlphaFoldDB" id="A0A1V5SJC1"/>